<organism evidence="1 2">
    <name type="scientific">Actinoplanes hulinensis</name>
    <dbReference type="NCBI Taxonomy" id="1144547"/>
    <lineage>
        <taxon>Bacteria</taxon>
        <taxon>Bacillati</taxon>
        <taxon>Actinomycetota</taxon>
        <taxon>Actinomycetes</taxon>
        <taxon>Micromonosporales</taxon>
        <taxon>Micromonosporaceae</taxon>
        <taxon>Actinoplanes</taxon>
    </lineage>
</organism>
<proteinExistence type="predicted"/>
<evidence type="ECO:0000313" key="2">
    <source>
        <dbReference type="Proteomes" id="UP001519863"/>
    </source>
</evidence>
<accession>A0ABS7B3K2</accession>
<sequence>MPRVGSAGGISEIVVRCSGCDHRGFGGGVTVRTLTPPAPALFVCGPNATLLPSELSGEPEPSSAGVEPSR</sequence>
<dbReference type="Proteomes" id="UP001519863">
    <property type="component" value="Unassembled WGS sequence"/>
</dbReference>
<dbReference type="EMBL" id="JAHXZI010000009">
    <property type="protein sequence ID" value="MBW6435613.1"/>
    <property type="molecule type" value="Genomic_DNA"/>
</dbReference>
<name>A0ABS7B3K2_9ACTN</name>
<reference evidence="1 2" key="1">
    <citation type="journal article" date="2013" name="Antonie Van Leeuwenhoek">
        <title>Actinoplanes hulinensis sp. nov., a novel actinomycete isolated from soybean root (Glycine max (L.) Merr).</title>
        <authorList>
            <person name="Shen Y."/>
            <person name="Liu C."/>
            <person name="Wang X."/>
            <person name="Zhao J."/>
            <person name="Jia F."/>
            <person name="Zhang Y."/>
            <person name="Wang L."/>
            <person name="Yang D."/>
            <person name="Xiang W."/>
        </authorList>
    </citation>
    <scope>NUCLEOTIDE SEQUENCE [LARGE SCALE GENOMIC DNA]</scope>
    <source>
        <strain evidence="1 2">NEAU-M9</strain>
    </source>
</reference>
<gene>
    <name evidence="1" type="ORF">KZ829_17880</name>
</gene>
<evidence type="ECO:0000313" key="1">
    <source>
        <dbReference type="EMBL" id="MBW6435613.1"/>
    </source>
</evidence>
<comment type="caution">
    <text evidence="1">The sequence shown here is derived from an EMBL/GenBank/DDBJ whole genome shotgun (WGS) entry which is preliminary data.</text>
</comment>
<protein>
    <submittedName>
        <fullName evidence="1">Uncharacterized protein</fullName>
    </submittedName>
</protein>
<keyword evidence="2" id="KW-1185">Reference proteome</keyword>